<proteinExistence type="inferred from homology"/>
<dbReference type="InterPro" id="IPR011606">
    <property type="entry name" value="Brnchd-chn_aa_trnsp_permease"/>
</dbReference>
<protein>
    <submittedName>
        <fullName evidence="9">Putative branched-subunit amino acid permease</fullName>
    </submittedName>
</protein>
<evidence type="ECO:0000313" key="10">
    <source>
        <dbReference type="Proteomes" id="UP000295304"/>
    </source>
</evidence>
<feature type="transmembrane region" description="Helical" evidence="8">
    <location>
        <begin position="71"/>
        <end position="92"/>
    </location>
</feature>
<sequence>MTHAPLHPYATIKNAFWGGLRDALGTPAIVLGASMVGFGSLMQEDGWTIWHGLFSTITTWALPGQIAMVELYHAGASLFVIVLAVGLTNARLLPLTVTLFPIIRNPTTPKWVYYPLAHLVAATGWIGAMRRNPTLPREQRLPYFAGFALLLWGVSQFAFVFGFYLSRSVPLPVSLGLMFLNPLYFALLFTQDLRHRGRILSLLLGALSGPVLYKIIPDWSLLIAGLGAGTLAFAVDRALPARGPRTRSAAKADDA</sequence>
<keyword evidence="3" id="KW-0813">Transport</keyword>
<feature type="transmembrane region" description="Helical" evidence="8">
    <location>
        <begin position="47"/>
        <end position="64"/>
    </location>
</feature>
<gene>
    <name evidence="9" type="ORF">EDD55_103181</name>
</gene>
<dbReference type="GO" id="GO:1903785">
    <property type="term" value="P:L-valine transmembrane transport"/>
    <property type="evidence" value="ECO:0007669"/>
    <property type="project" value="TreeGrafter"/>
</dbReference>
<dbReference type="OrthoDB" id="7675159at2"/>
<dbReference type="PANTHER" id="PTHR34979:SF1">
    <property type="entry name" value="INNER MEMBRANE PROTEIN YGAZ"/>
    <property type="match status" value="1"/>
</dbReference>
<reference evidence="9 10" key="1">
    <citation type="submission" date="2019-03" db="EMBL/GenBank/DDBJ databases">
        <title>Genomic Encyclopedia of Type Strains, Phase IV (KMG-IV): sequencing the most valuable type-strain genomes for metagenomic binning, comparative biology and taxonomic classification.</title>
        <authorList>
            <person name="Goeker M."/>
        </authorList>
    </citation>
    <scope>NUCLEOTIDE SEQUENCE [LARGE SCALE GENOMIC DNA]</scope>
    <source>
        <strain evidence="9 10">DSM 101688</strain>
    </source>
</reference>
<dbReference type="PANTHER" id="PTHR34979">
    <property type="entry name" value="INNER MEMBRANE PROTEIN YGAZ"/>
    <property type="match status" value="1"/>
</dbReference>
<evidence type="ECO:0000256" key="7">
    <source>
        <dbReference type="ARBA" id="ARBA00023136"/>
    </source>
</evidence>
<comment type="caution">
    <text evidence="9">The sequence shown here is derived from an EMBL/GenBank/DDBJ whole genome shotgun (WGS) entry which is preliminary data.</text>
</comment>
<evidence type="ECO:0000256" key="5">
    <source>
        <dbReference type="ARBA" id="ARBA00022692"/>
    </source>
</evidence>
<dbReference type="Proteomes" id="UP000295304">
    <property type="component" value="Unassembled WGS sequence"/>
</dbReference>
<dbReference type="EMBL" id="SLZW01000003">
    <property type="protein sequence ID" value="TCS63558.1"/>
    <property type="molecule type" value="Genomic_DNA"/>
</dbReference>
<organism evidence="9 10">
    <name type="scientific">Varunaivibrio sulfuroxidans</name>
    <dbReference type="NCBI Taxonomy" id="1773489"/>
    <lineage>
        <taxon>Bacteria</taxon>
        <taxon>Pseudomonadati</taxon>
        <taxon>Pseudomonadota</taxon>
        <taxon>Alphaproteobacteria</taxon>
        <taxon>Rhodospirillales</taxon>
        <taxon>Magnetovibrionaceae</taxon>
        <taxon>Varunaivibrio</taxon>
    </lineage>
</organism>
<keyword evidence="7 8" id="KW-0472">Membrane</keyword>
<keyword evidence="10" id="KW-1185">Reference proteome</keyword>
<keyword evidence="4" id="KW-1003">Cell membrane</keyword>
<evidence type="ECO:0000256" key="3">
    <source>
        <dbReference type="ARBA" id="ARBA00022448"/>
    </source>
</evidence>
<evidence type="ECO:0000256" key="4">
    <source>
        <dbReference type="ARBA" id="ARBA00022475"/>
    </source>
</evidence>
<comment type="subcellular location">
    <subcellularLocation>
        <location evidence="1">Cell membrane</location>
        <topology evidence="1">Multi-pass membrane protein</topology>
    </subcellularLocation>
</comment>
<evidence type="ECO:0000256" key="1">
    <source>
        <dbReference type="ARBA" id="ARBA00004651"/>
    </source>
</evidence>
<comment type="similarity">
    <text evidence="2">Belongs to the AzlC family.</text>
</comment>
<evidence type="ECO:0000256" key="6">
    <source>
        <dbReference type="ARBA" id="ARBA00022989"/>
    </source>
</evidence>
<keyword evidence="5 8" id="KW-0812">Transmembrane</keyword>
<dbReference type="RefSeq" id="WP_132938531.1">
    <property type="nucleotide sequence ID" value="NZ_CP119676.1"/>
</dbReference>
<dbReference type="Pfam" id="PF03591">
    <property type="entry name" value="AzlC"/>
    <property type="match status" value="1"/>
</dbReference>
<dbReference type="AlphaFoldDB" id="A0A4R3JC71"/>
<evidence type="ECO:0000256" key="2">
    <source>
        <dbReference type="ARBA" id="ARBA00010735"/>
    </source>
</evidence>
<feature type="transmembrane region" description="Helical" evidence="8">
    <location>
        <begin position="171"/>
        <end position="190"/>
    </location>
</feature>
<evidence type="ECO:0000256" key="8">
    <source>
        <dbReference type="SAM" id="Phobius"/>
    </source>
</evidence>
<dbReference type="GO" id="GO:0005886">
    <property type="term" value="C:plasma membrane"/>
    <property type="evidence" value="ECO:0007669"/>
    <property type="project" value="UniProtKB-SubCell"/>
</dbReference>
<evidence type="ECO:0000313" key="9">
    <source>
        <dbReference type="EMBL" id="TCS63558.1"/>
    </source>
</evidence>
<name>A0A4R3JC71_9PROT</name>
<feature type="transmembrane region" description="Helical" evidence="8">
    <location>
        <begin position="112"/>
        <end position="129"/>
    </location>
</feature>
<feature type="transmembrane region" description="Helical" evidence="8">
    <location>
        <begin position="141"/>
        <end position="165"/>
    </location>
</feature>
<keyword evidence="6 8" id="KW-1133">Transmembrane helix</keyword>
<accession>A0A4R3JC71</accession>